<protein>
    <submittedName>
        <fullName evidence="1">Uncharacterized protein</fullName>
    </submittedName>
</protein>
<keyword evidence="2" id="KW-1185">Reference proteome</keyword>
<evidence type="ECO:0000313" key="1">
    <source>
        <dbReference type="EMBL" id="SCU67765.1"/>
    </source>
</evidence>
<dbReference type="EMBL" id="CZPT02000801">
    <property type="protein sequence ID" value="SCU67765.1"/>
    <property type="molecule type" value="Genomic_DNA"/>
</dbReference>
<dbReference type="RefSeq" id="XP_067079044.1">
    <property type="nucleotide sequence ID" value="XM_067222943.1"/>
</dbReference>
<organism evidence="1 2">
    <name type="scientific">Trypanosoma equiperdum</name>
    <dbReference type="NCBI Taxonomy" id="5694"/>
    <lineage>
        <taxon>Eukaryota</taxon>
        <taxon>Discoba</taxon>
        <taxon>Euglenozoa</taxon>
        <taxon>Kinetoplastea</taxon>
        <taxon>Metakinetoplastina</taxon>
        <taxon>Trypanosomatida</taxon>
        <taxon>Trypanosomatidae</taxon>
        <taxon>Trypanosoma</taxon>
    </lineage>
</organism>
<reference evidence="1" key="1">
    <citation type="submission" date="2016-09" db="EMBL/GenBank/DDBJ databases">
        <authorList>
            <person name="Hebert L."/>
            <person name="Moumen B."/>
        </authorList>
    </citation>
    <scope>NUCLEOTIDE SEQUENCE [LARGE SCALE GENOMIC DNA]</scope>
    <source>
        <strain evidence="1">OVI</strain>
    </source>
</reference>
<gene>
    <name evidence="1" type="ORF">TEOVI_000611300</name>
</gene>
<comment type="caution">
    <text evidence="1">The sequence shown here is derived from an EMBL/GenBank/DDBJ whole genome shotgun (WGS) entry which is preliminary data.</text>
</comment>
<accession>A0A1G4I747</accession>
<dbReference type="VEuPathDB" id="TriTrypDB:TEOVI_000611300"/>
<dbReference type="AlphaFoldDB" id="A0A1G4I747"/>
<dbReference type="GeneID" id="92380052"/>
<sequence length="648" mass="71964">MSLTLGELSDAIASLAEGCSMEQLSGLAQQCESHLANVEGIIDAVENALRTSHGGQRLVLWFFIDRLAKQHVIFLDSLRPRLRSLATTAAPAADGPEWADFKSLLKYSIAVVFGAPLVSLILLEIDPETQKETARNNASASERERGVVALHSCALRTAGAFSTKAVMTERPAGAKHILQVKTIDSQVAMNMASSYAPARPQEIAVPEVQPDADAPQGYMKAVPAEYLKNYQNARRKRLREIMDRNREEMDRRQEAELLNAVRGVAAENGKVPDYSDVVMPLELPRDEHGVKRGFFPLGVRFIREAIRSCGGAVELDVLVNRLSTLASKEVVAEFGDVREFILIHRPTFRVTNEKDRWIVRLAGDENSDPTWESMQCPLCSKVLRGRNLARHVNCRLCVTTQIALGLHGEVRSPISELAFVAKSIIDRANTFDDWDLEHFAECIERAAACRRFKLSSQAKFAPVLKAMRVVRNRWLARKGVAEVADAVVNPGDAAIVNLFRVIGRNVNRLPIPWIDMGDVVDMCSRFSTGVLPPFNPPPRPADPRINLNNEYPGFLLCESEVDDEDEPSDDEDAFSDDDAPTFVFAPPVDLAETLMTAGFERDTKRLQHRMRTAPPLVLQRVLKGDRTQTQRDMYADVVASGNYISATQ</sequence>
<name>A0A1G4I747_TRYEQ</name>
<dbReference type="Proteomes" id="UP000195570">
    <property type="component" value="Unassembled WGS sequence"/>
</dbReference>
<proteinExistence type="predicted"/>
<evidence type="ECO:0000313" key="2">
    <source>
        <dbReference type="Proteomes" id="UP000195570"/>
    </source>
</evidence>